<keyword evidence="3" id="KW-0862">Zinc</keyword>
<accession>A0A5C3QIL5</accession>
<organism evidence="10 11">
    <name type="scientific">Pterulicium gracile</name>
    <dbReference type="NCBI Taxonomy" id="1884261"/>
    <lineage>
        <taxon>Eukaryota</taxon>
        <taxon>Fungi</taxon>
        <taxon>Dikarya</taxon>
        <taxon>Basidiomycota</taxon>
        <taxon>Agaricomycotina</taxon>
        <taxon>Agaricomycetes</taxon>
        <taxon>Agaricomycetidae</taxon>
        <taxon>Agaricales</taxon>
        <taxon>Pleurotineae</taxon>
        <taxon>Pterulaceae</taxon>
        <taxon>Pterulicium</taxon>
    </lineage>
</organism>
<keyword evidence="6" id="KW-0804">Transcription</keyword>
<evidence type="ECO:0000256" key="7">
    <source>
        <dbReference type="ARBA" id="ARBA00023242"/>
    </source>
</evidence>
<dbReference type="InterPro" id="IPR001083">
    <property type="entry name" value="Cu_fist_DNA-bd_dom"/>
</dbReference>
<keyword evidence="7" id="KW-0539">Nucleus</keyword>
<feature type="compositionally biased region" description="Low complexity" evidence="8">
    <location>
        <begin position="66"/>
        <end position="80"/>
    </location>
</feature>
<feature type="compositionally biased region" description="Low complexity" evidence="8">
    <location>
        <begin position="243"/>
        <end position="255"/>
    </location>
</feature>
<feature type="region of interest" description="Disordered" evidence="8">
    <location>
        <begin position="500"/>
        <end position="542"/>
    </location>
</feature>
<protein>
    <recommendedName>
        <fullName evidence="9">Copper-fist domain-containing protein</fullName>
    </recommendedName>
</protein>
<dbReference type="FunFam" id="3.90.430.10:FF:000001">
    <property type="entry name" value="Copper fist DNA-binding protein"/>
    <property type="match status" value="1"/>
</dbReference>
<keyword evidence="4" id="KW-0186">Copper</keyword>
<feature type="region of interest" description="Disordered" evidence="8">
    <location>
        <begin position="66"/>
        <end position="89"/>
    </location>
</feature>
<dbReference type="InterPro" id="IPR051763">
    <property type="entry name" value="Copper_Homeo_Regul"/>
</dbReference>
<feature type="compositionally biased region" description="Basic and acidic residues" evidence="8">
    <location>
        <begin position="178"/>
        <end position="193"/>
    </location>
</feature>
<evidence type="ECO:0000256" key="8">
    <source>
        <dbReference type="SAM" id="MobiDB-lite"/>
    </source>
</evidence>
<dbReference type="AlphaFoldDB" id="A0A5C3QIL5"/>
<dbReference type="Proteomes" id="UP000305067">
    <property type="component" value="Unassembled WGS sequence"/>
</dbReference>
<dbReference type="InterPro" id="IPR036395">
    <property type="entry name" value="Cu_fist_DNA-bd_dom_sf"/>
</dbReference>
<dbReference type="GO" id="GO:0045944">
    <property type="term" value="P:positive regulation of transcription by RNA polymerase II"/>
    <property type="evidence" value="ECO:0007669"/>
    <property type="project" value="TreeGrafter"/>
</dbReference>
<dbReference type="GO" id="GO:0006878">
    <property type="term" value="P:intracellular copper ion homeostasis"/>
    <property type="evidence" value="ECO:0007669"/>
    <property type="project" value="TreeGrafter"/>
</dbReference>
<feature type="region of interest" description="Disordered" evidence="8">
    <location>
        <begin position="172"/>
        <end position="256"/>
    </location>
</feature>
<dbReference type="Pfam" id="PF00649">
    <property type="entry name" value="Copper-fist"/>
    <property type="match status" value="1"/>
</dbReference>
<evidence type="ECO:0000256" key="2">
    <source>
        <dbReference type="ARBA" id="ARBA00022723"/>
    </source>
</evidence>
<feature type="compositionally biased region" description="Basic and acidic residues" evidence="8">
    <location>
        <begin position="228"/>
        <end position="242"/>
    </location>
</feature>
<dbReference type="STRING" id="1884261.A0A5C3QIL5"/>
<reference evidence="10 11" key="1">
    <citation type="journal article" date="2019" name="Nat. Ecol. Evol.">
        <title>Megaphylogeny resolves global patterns of mushroom evolution.</title>
        <authorList>
            <person name="Varga T."/>
            <person name="Krizsan K."/>
            <person name="Foldi C."/>
            <person name="Dima B."/>
            <person name="Sanchez-Garcia M."/>
            <person name="Sanchez-Ramirez S."/>
            <person name="Szollosi G.J."/>
            <person name="Szarkandi J.G."/>
            <person name="Papp V."/>
            <person name="Albert L."/>
            <person name="Andreopoulos W."/>
            <person name="Angelini C."/>
            <person name="Antonin V."/>
            <person name="Barry K.W."/>
            <person name="Bougher N.L."/>
            <person name="Buchanan P."/>
            <person name="Buyck B."/>
            <person name="Bense V."/>
            <person name="Catcheside P."/>
            <person name="Chovatia M."/>
            <person name="Cooper J."/>
            <person name="Damon W."/>
            <person name="Desjardin D."/>
            <person name="Finy P."/>
            <person name="Geml J."/>
            <person name="Haridas S."/>
            <person name="Hughes K."/>
            <person name="Justo A."/>
            <person name="Karasinski D."/>
            <person name="Kautmanova I."/>
            <person name="Kiss B."/>
            <person name="Kocsube S."/>
            <person name="Kotiranta H."/>
            <person name="LaButti K.M."/>
            <person name="Lechner B.E."/>
            <person name="Liimatainen K."/>
            <person name="Lipzen A."/>
            <person name="Lukacs Z."/>
            <person name="Mihaltcheva S."/>
            <person name="Morgado L.N."/>
            <person name="Niskanen T."/>
            <person name="Noordeloos M.E."/>
            <person name="Ohm R.A."/>
            <person name="Ortiz-Santana B."/>
            <person name="Ovrebo C."/>
            <person name="Racz N."/>
            <person name="Riley R."/>
            <person name="Savchenko A."/>
            <person name="Shiryaev A."/>
            <person name="Soop K."/>
            <person name="Spirin V."/>
            <person name="Szebenyi C."/>
            <person name="Tomsovsky M."/>
            <person name="Tulloss R.E."/>
            <person name="Uehling J."/>
            <person name="Grigoriev I.V."/>
            <person name="Vagvolgyi C."/>
            <person name="Papp T."/>
            <person name="Martin F.M."/>
            <person name="Miettinen O."/>
            <person name="Hibbett D.S."/>
            <person name="Nagy L.G."/>
        </authorList>
    </citation>
    <scope>NUCLEOTIDE SEQUENCE [LARGE SCALE GENOMIC DNA]</scope>
    <source>
        <strain evidence="10 11">CBS 309.79</strain>
    </source>
</reference>
<dbReference type="GO" id="GO:0005634">
    <property type="term" value="C:nucleus"/>
    <property type="evidence" value="ECO:0007669"/>
    <property type="project" value="UniProtKB-SubCell"/>
</dbReference>
<dbReference type="Gene3D" id="3.90.430.10">
    <property type="entry name" value="Copper fist DNA-binding domain"/>
    <property type="match status" value="1"/>
</dbReference>
<dbReference type="SMART" id="SM01090">
    <property type="entry name" value="Copper-fist"/>
    <property type="match status" value="1"/>
</dbReference>
<dbReference type="GO" id="GO:0000981">
    <property type="term" value="F:DNA-binding transcription factor activity, RNA polymerase II-specific"/>
    <property type="evidence" value="ECO:0007669"/>
    <property type="project" value="TreeGrafter"/>
</dbReference>
<dbReference type="PROSITE" id="PS50073">
    <property type="entry name" value="COPPER_FIST_2"/>
    <property type="match status" value="1"/>
</dbReference>
<dbReference type="GO" id="GO:0005507">
    <property type="term" value="F:copper ion binding"/>
    <property type="evidence" value="ECO:0007669"/>
    <property type="project" value="InterPro"/>
</dbReference>
<evidence type="ECO:0000313" key="10">
    <source>
        <dbReference type="EMBL" id="TFL01873.1"/>
    </source>
</evidence>
<sequence length="542" mass="58146">MVLIDNKKFACQTCIKGHRSTSCTHTDRPLSEIKRKGRPITQCQHCRELRKSKQVHVKCVCGDAEGASPVSSASGSGDASVKPKDPSPAQTAALLSGVAACPCGSADDCKCCTSRTTSSKGKKQASIPLDSRSKTITQADYEYESKRSKFKKILPKASTPAHLISRIARLRPLFPKPSKRDGSEELRDDEMPSHTRPHRRSTSMVNNPYHLAYEHNRDGPSHNTNQDNFHHAPDPFLIDRTHSQTSFSGSSEGSGAQDIRSTCRCGDGCQCQGCHSNTGQNSHTAGTFSNNPGACDSCLDCAILSLPDHVPLDAPLPAFDQYQVQSIDSWIRHVSSTSGGPSYIPSPAPLPDHFQMGNTSAELLNPMPLFPDIMPNEWTQATNGSGYPNPPTNGYQDNLSMWMFPNQASFVTPSEEDLVNVFGGIPGIDLNAQANTTASNGRGPVPDVYSDNFSGTTNSLDRSLSPFATSSQSSLFSAHSPVANLADAWNSCSSVADGVGSVSLSTRSAPQSRLYLDGRPEDLSGGNRSSVSMAHPGRLHPS</sequence>
<evidence type="ECO:0000256" key="4">
    <source>
        <dbReference type="ARBA" id="ARBA00023008"/>
    </source>
</evidence>
<dbReference type="SMART" id="SM00412">
    <property type="entry name" value="Cu_FIST"/>
    <property type="match status" value="1"/>
</dbReference>
<evidence type="ECO:0000256" key="6">
    <source>
        <dbReference type="ARBA" id="ARBA00023163"/>
    </source>
</evidence>
<dbReference type="GO" id="GO:0000978">
    <property type="term" value="F:RNA polymerase II cis-regulatory region sequence-specific DNA binding"/>
    <property type="evidence" value="ECO:0007669"/>
    <property type="project" value="TreeGrafter"/>
</dbReference>
<dbReference type="SUPFAM" id="SSF57879">
    <property type="entry name" value="Zinc domain conserved in yeast copper-regulated transcription factors"/>
    <property type="match status" value="1"/>
</dbReference>
<evidence type="ECO:0000256" key="3">
    <source>
        <dbReference type="ARBA" id="ARBA00022833"/>
    </source>
</evidence>
<evidence type="ECO:0000256" key="5">
    <source>
        <dbReference type="ARBA" id="ARBA00023015"/>
    </source>
</evidence>
<keyword evidence="2" id="KW-0479">Metal-binding</keyword>
<keyword evidence="11" id="KW-1185">Reference proteome</keyword>
<evidence type="ECO:0000259" key="9">
    <source>
        <dbReference type="PROSITE" id="PS50073"/>
    </source>
</evidence>
<dbReference type="OrthoDB" id="5600085at2759"/>
<keyword evidence="5" id="KW-0805">Transcription regulation</keyword>
<feature type="compositionally biased region" description="Polar residues" evidence="8">
    <location>
        <begin position="502"/>
        <end position="511"/>
    </location>
</feature>
<feature type="domain" description="Copper-fist" evidence="9">
    <location>
        <begin position="1"/>
        <end position="40"/>
    </location>
</feature>
<evidence type="ECO:0000256" key="1">
    <source>
        <dbReference type="ARBA" id="ARBA00004123"/>
    </source>
</evidence>
<name>A0A5C3QIL5_9AGAR</name>
<dbReference type="PANTHER" id="PTHR28088:SF5">
    <property type="entry name" value="TRANSCRIPTIONAL ACTIVATOR HAA1-RELATED"/>
    <property type="match status" value="1"/>
</dbReference>
<dbReference type="GO" id="GO:0006879">
    <property type="term" value="P:intracellular iron ion homeostasis"/>
    <property type="evidence" value="ECO:0007669"/>
    <property type="project" value="TreeGrafter"/>
</dbReference>
<dbReference type="PRINTS" id="PR00617">
    <property type="entry name" value="COPPERFIST"/>
</dbReference>
<comment type="subcellular location">
    <subcellularLocation>
        <location evidence="1">Nucleus</location>
    </subcellularLocation>
</comment>
<evidence type="ECO:0000313" key="11">
    <source>
        <dbReference type="Proteomes" id="UP000305067"/>
    </source>
</evidence>
<proteinExistence type="predicted"/>
<gene>
    <name evidence="10" type="ORF">BDV98DRAFT_604525</name>
</gene>
<dbReference type="PANTHER" id="PTHR28088">
    <property type="entry name" value="TRANSCRIPTIONAL ACTIVATOR HAA1-RELATED"/>
    <property type="match status" value="1"/>
</dbReference>
<feature type="region of interest" description="Disordered" evidence="8">
    <location>
        <begin position="435"/>
        <end position="454"/>
    </location>
</feature>
<dbReference type="EMBL" id="ML178824">
    <property type="protein sequence ID" value="TFL01873.1"/>
    <property type="molecule type" value="Genomic_DNA"/>
</dbReference>